<comment type="subunit">
    <text evidence="6">Homodimer.</text>
</comment>
<dbReference type="InterPro" id="IPR004372">
    <property type="entry name" value="Ac/propionate_kinase"/>
</dbReference>
<feature type="binding site" evidence="6">
    <location>
        <position position="80"/>
    </location>
    <ligand>
        <name>substrate</name>
    </ligand>
</feature>
<comment type="caution">
    <text evidence="6">Lacks conserved residue(s) required for the propagation of feature annotation.</text>
</comment>
<dbReference type="Gene3D" id="3.30.420.40">
    <property type="match status" value="2"/>
</dbReference>
<comment type="pathway">
    <text evidence="6">Metabolic intermediate biosynthesis; acetyl-CoA biosynthesis; acetyl-CoA from acetate: step 1/2.</text>
</comment>
<evidence type="ECO:0000256" key="7">
    <source>
        <dbReference type="RuleBase" id="RU003835"/>
    </source>
</evidence>
<dbReference type="PROSITE" id="PS01076">
    <property type="entry name" value="ACETATE_KINASE_2"/>
    <property type="match status" value="1"/>
</dbReference>
<dbReference type="RefSeq" id="WP_030196256.1">
    <property type="nucleotide sequence ID" value="NZ_BMNZ01000004.1"/>
</dbReference>
<dbReference type="EMBL" id="BMNZ01000004">
    <property type="protein sequence ID" value="GGM96655.1"/>
    <property type="molecule type" value="Genomic_DNA"/>
</dbReference>
<sequence>MTQSPTDRPVLVLNAGSSSLKYQLVVPESGEVRAAGLVERIGESGSEVADHSGALEAMRSQLQDAGIRLDEVPLRAVGHRVVHGGPDFSEPVVIDDGVLDRIKALSALAPLHNPAAVIGIEAARKRYDVPHVAIFDTAFFSSLPTEASTYAVPRDLAAKHSIRRYGFHGTSHQFVAHATAELLDRPVEDLRQVILHLGNGCSASAVRGGRAVETSMGLTPLQGLVMGTRSGDVDPGLHAYLAREAGMSLDEIDTLLNKKSGVLGLSGVNDFRELVQRVEAGDDDARLAFDVFVHRLKHYVGAYLAILGGADVLVFTAGIGQHSAPVRAAVAAGLGELGISIDDALNEAGSTEARVISPFGSRVVVAVVPTNEELAIARQTADLVG</sequence>
<evidence type="ECO:0000256" key="1">
    <source>
        <dbReference type="ARBA" id="ARBA00008748"/>
    </source>
</evidence>
<proteinExistence type="inferred from homology"/>
<comment type="catalytic activity">
    <reaction evidence="6">
        <text>acetate + ATP = acetyl phosphate + ADP</text>
        <dbReference type="Rhea" id="RHEA:11352"/>
        <dbReference type="ChEBI" id="CHEBI:22191"/>
        <dbReference type="ChEBI" id="CHEBI:30089"/>
        <dbReference type="ChEBI" id="CHEBI:30616"/>
        <dbReference type="ChEBI" id="CHEBI:456216"/>
        <dbReference type="EC" id="2.7.2.1"/>
    </reaction>
</comment>
<evidence type="ECO:0000256" key="2">
    <source>
        <dbReference type="ARBA" id="ARBA00022679"/>
    </source>
</evidence>
<dbReference type="InterPro" id="IPR000890">
    <property type="entry name" value="Aliphatic_acid_kin_short-chain"/>
</dbReference>
<evidence type="ECO:0000256" key="6">
    <source>
        <dbReference type="HAMAP-Rule" id="MF_00020"/>
    </source>
</evidence>
<comment type="subcellular location">
    <subcellularLocation>
        <location evidence="6">Cytoplasm</location>
    </subcellularLocation>
</comment>
<keyword evidence="6" id="KW-0479">Metal-binding</keyword>
<dbReference type="PANTHER" id="PTHR21060:SF15">
    <property type="entry name" value="ACETATE KINASE-RELATED"/>
    <property type="match status" value="1"/>
</dbReference>
<keyword evidence="6" id="KW-0460">Magnesium</keyword>
<comment type="function">
    <text evidence="6">Catalyzes the formation of acetyl phosphate from acetate and ATP. Can also catalyze the reverse reaction.</text>
</comment>
<dbReference type="CDD" id="cd24010">
    <property type="entry name" value="ASKHA_NBD_AcK_PK"/>
    <property type="match status" value="1"/>
</dbReference>
<dbReference type="PIRSF" id="PIRSF000722">
    <property type="entry name" value="Acetate_prop_kin"/>
    <property type="match status" value="1"/>
</dbReference>
<evidence type="ECO:0000256" key="4">
    <source>
        <dbReference type="ARBA" id="ARBA00022777"/>
    </source>
</evidence>
<evidence type="ECO:0000256" key="3">
    <source>
        <dbReference type="ARBA" id="ARBA00022741"/>
    </source>
</evidence>
<dbReference type="Pfam" id="PF00871">
    <property type="entry name" value="Acetate_kinase"/>
    <property type="match status" value="1"/>
</dbReference>
<name>A0ABQ2I3L6_9MICO</name>
<dbReference type="PROSITE" id="PS01075">
    <property type="entry name" value="ACETATE_KINASE_1"/>
    <property type="match status" value="1"/>
</dbReference>
<keyword evidence="3 6" id="KW-0547">Nucleotide-binding</keyword>
<organism evidence="8 9">
    <name type="scientific">Terrabacter tumescens</name>
    <dbReference type="NCBI Taxonomy" id="60443"/>
    <lineage>
        <taxon>Bacteria</taxon>
        <taxon>Bacillati</taxon>
        <taxon>Actinomycetota</taxon>
        <taxon>Actinomycetes</taxon>
        <taxon>Micrococcales</taxon>
        <taxon>Intrasporangiaceae</taxon>
        <taxon>Terrabacter</taxon>
    </lineage>
</organism>
<keyword evidence="4 6" id="KW-0418">Kinase</keyword>
<feature type="binding site" evidence="6">
    <location>
        <begin position="196"/>
        <end position="200"/>
    </location>
    <ligand>
        <name>ATP</name>
        <dbReference type="ChEBI" id="CHEBI:30616"/>
    </ligand>
</feature>
<evidence type="ECO:0000313" key="8">
    <source>
        <dbReference type="EMBL" id="GGM96655.1"/>
    </source>
</evidence>
<dbReference type="PANTHER" id="PTHR21060">
    <property type="entry name" value="ACETATE KINASE"/>
    <property type="match status" value="1"/>
</dbReference>
<keyword evidence="9" id="KW-1185">Reference proteome</keyword>
<evidence type="ECO:0000256" key="5">
    <source>
        <dbReference type="ARBA" id="ARBA00022840"/>
    </source>
</evidence>
<feature type="binding site" evidence="6">
    <location>
        <position position="372"/>
    </location>
    <ligand>
        <name>Mg(2+)</name>
        <dbReference type="ChEBI" id="CHEBI:18420"/>
    </ligand>
</feature>
<dbReference type="GO" id="GO:0016301">
    <property type="term" value="F:kinase activity"/>
    <property type="evidence" value="ECO:0007669"/>
    <property type="project" value="UniProtKB-KW"/>
</dbReference>
<gene>
    <name evidence="6 8" type="primary">ackA</name>
    <name evidence="8" type="ORF">GCM10009721_24210</name>
</gene>
<dbReference type="NCBIfam" id="TIGR00016">
    <property type="entry name" value="ackA"/>
    <property type="match status" value="1"/>
</dbReference>
<comment type="caution">
    <text evidence="8">The sequence shown here is derived from an EMBL/GenBank/DDBJ whole genome shotgun (WGS) entry which is preliminary data.</text>
</comment>
<comment type="cofactor">
    <cofactor evidence="6">
        <name>Mg(2+)</name>
        <dbReference type="ChEBI" id="CHEBI:18420"/>
    </cofactor>
    <cofactor evidence="6">
        <name>Mn(2+)</name>
        <dbReference type="ChEBI" id="CHEBI:29035"/>
    </cofactor>
    <text evidence="6">Mg(2+). Can also accept Mn(2+).</text>
</comment>
<evidence type="ECO:0000313" key="9">
    <source>
        <dbReference type="Proteomes" id="UP000623461"/>
    </source>
</evidence>
<dbReference type="EC" id="2.7.2.1" evidence="6"/>
<feature type="site" description="Transition state stabilizer" evidence="6">
    <location>
        <position position="168"/>
    </location>
</feature>
<feature type="binding site" evidence="6">
    <location>
        <position position="14"/>
    </location>
    <ligand>
        <name>Mg(2+)</name>
        <dbReference type="ChEBI" id="CHEBI:18420"/>
    </ligand>
</feature>
<dbReference type="Proteomes" id="UP000623461">
    <property type="component" value="Unassembled WGS sequence"/>
</dbReference>
<accession>A0ABQ2I3L6</accession>
<keyword evidence="2 6" id="KW-0808">Transferase</keyword>
<feature type="binding site" evidence="6">
    <location>
        <position position="21"/>
    </location>
    <ligand>
        <name>ATP</name>
        <dbReference type="ChEBI" id="CHEBI:30616"/>
    </ligand>
</feature>
<feature type="active site" description="Proton donor/acceptor" evidence="6">
    <location>
        <position position="136"/>
    </location>
</feature>
<protein>
    <recommendedName>
        <fullName evidence="6">Acetate kinase</fullName>
        <ecNumber evidence="6">2.7.2.1</ecNumber>
    </recommendedName>
    <alternativeName>
        <fullName evidence="6">Acetokinase</fullName>
    </alternativeName>
</protein>
<dbReference type="SUPFAM" id="SSF53067">
    <property type="entry name" value="Actin-like ATPase domain"/>
    <property type="match status" value="2"/>
</dbReference>
<comment type="similarity">
    <text evidence="1 6 7">Belongs to the acetokinase family.</text>
</comment>
<feature type="site" description="Transition state stabilizer" evidence="6">
    <location>
        <position position="229"/>
    </location>
</feature>
<dbReference type="HAMAP" id="MF_00020">
    <property type="entry name" value="Acetate_kinase"/>
    <property type="match status" value="1"/>
</dbReference>
<reference evidence="9" key="1">
    <citation type="journal article" date="2019" name="Int. J. Syst. Evol. Microbiol.">
        <title>The Global Catalogue of Microorganisms (GCM) 10K type strain sequencing project: providing services to taxonomists for standard genome sequencing and annotation.</title>
        <authorList>
            <consortium name="The Broad Institute Genomics Platform"/>
            <consortium name="The Broad Institute Genome Sequencing Center for Infectious Disease"/>
            <person name="Wu L."/>
            <person name="Ma J."/>
        </authorList>
    </citation>
    <scope>NUCLEOTIDE SEQUENCE [LARGE SCALE GENOMIC DNA]</scope>
    <source>
        <strain evidence="9">JCM 1365</strain>
    </source>
</reference>
<feature type="binding site" evidence="6">
    <location>
        <begin position="270"/>
        <end position="272"/>
    </location>
    <ligand>
        <name>ATP</name>
        <dbReference type="ChEBI" id="CHEBI:30616"/>
    </ligand>
</feature>
<dbReference type="PRINTS" id="PR00471">
    <property type="entry name" value="ACETATEKNASE"/>
</dbReference>
<dbReference type="InterPro" id="IPR023865">
    <property type="entry name" value="Aliphatic_acid_kinase_CS"/>
</dbReference>
<keyword evidence="6" id="KW-0963">Cytoplasm</keyword>
<keyword evidence="5 6" id="KW-0067">ATP-binding</keyword>
<dbReference type="InterPro" id="IPR043129">
    <property type="entry name" value="ATPase_NBD"/>
</dbReference>